<dbReference type="Pfam" id="PF05960">
    <property type="entry name" value="DUF885"/>
    <property type="match status" value="1"/>
</dbReference>
<dbReference type="PANTHER" id="PTHR33361:SF2">
    <property type="entry name" value="DUF885 DOMAIN-CONTAINING PROTEIN"/>
    <property type="match status" value="1"/>
</dbReference>
<evidence type="ECO:0000313" key="1">
    <source>
        <dbReference type="EMBL" id="RXZ31732.1"/>
    </source>
</evidence>
<dbReference type="EMBL" id="SDPT01000002">
    <property type="protein sequence ID" value="RXZ31732.1"/>
    <property type="molecule type" value="Genomic_DNA"/>
</dbReference>
<dbReference type="AlphaFoldDB" id="A0A4Q2IQ59"/>
<sequence length="608" mass="67783">MPVSRTSLFLTLSLVGAGAAPSPLLAQSAGVTTTLPAPAADGPADTKLRALYEAEWKWRQEQFGSSGRGGHARGSRLPAVDARTQATRLAYWNDVLKQLDAIPRDQLSAEEQINADVFRAVVSGYATDIRYKNYEAPFNADTFFWTGLTPREGFETAAQYRDYIARMRDVPRYFDEQITNMRAGLKRGFTVPKVATIGRDKTAEPYSVADDTNPFWAPFAQMPNAIPAAEQAQLQQEGRAALNDLVVPAYAKLLRFLRTEYIPNARTETAANKLPDGDAYYQAMIEKFTTLTLTPEQIHAIGLKEVARIRAEMEATKTKAGFTGSMAEFMTFLRTDPQFYAKTPKELLANAAYTAKKADYQLKHVIGFLPRYRHGIVPVPPALAPIYTGGRGGLEACQMNTYNLPVRPLYTLPSLVVHECTPGHSFQAALALEAPARPEFRKQAGFSGYGEGWALYMEWLGTKTGIYETPYEDFGRLTYEMWRAARLVVDTGLHHYGWPRQKALDYFRENVALSEHEITTEIDRYIAWPGQALAYKLGEIQIRRQRAEAEAKLGVKFDQRIFHDVILQIGPVPLPTLERAVDAYIAAGGRNLNPWPRSVVAEQTASAP</sequence>
<dbReference type="InterPro" id="IPR010281">
    <property type="entry name" value="DUF885"/>
</dbReference>
<organism evidence="1 2">
    <name type="scientific">Sphingomonas desiccabilis</name>
    <dbReference type="NCBI Taxonomy" id="429134"/>
    <lineage>
        <taxon>Bacteria</taxon>
        <taxon>Pseudomonadati</taxon>
        <taxon>Pseudomonadota</taxon>
        <taxon>Alphaproteobacteria</taxon>
        <taxon>Sphingomonadales</taxon>
        <taxon>Sphingomonadaceae</taxon>
        <taxon>Sphingomonas</taxon>
    </lineage>
</organism>
<accession>A0A4Q2IQ59</accession>
<protein>
    <submittedName>
        <fullName evidence="1">DUF885 family protein</fullName>
    </submittedName>
</protein>
<dbReference type="RefSeq" id="WP_129341965.1">
    <property type="nucleotide sequence ID" value="NZ_JACIDD010000002.1"/>
</dbReference>
<name>A0A4Q2IQ59_9SPHN</name>
<dbReference type="Proteomes" id="UP000292347">
    <property type="component" value="Unassembled WGS sequence"/>
</dbReference>
<dbReference type="OrthoDB" id="9763405at2"/>
<keyword evidence="2" id="KW-1185">Reference proteome</keyword>
<comment type="caution">
    <text evidence="1">The sequence shown here is derived from an EMBL/GenBank/DDBJ whole genome shotgun (WGS) entry which is preliminary data.</text>
</comment>
<reference evidence="1 2" key="1">
    <citation type="submission" date="2019-01" db="EMBL/GenBank/DDBJ databases">
        <title>Sphingomonas mucosissima sp. nov. and Sphingomonas desiccabilis sp. nov., from biological soil crusts in the Colorado Plateau, USA.</title>
        <authorList>
            <person name="Zhu D."/>
        </authorList>
    </citation>
    <scope>NUCLEOTIDE SEQUENCE [LARGE SCALE GENOMIC DNA]</scope>
    <source>
        <strain evidence="1 2">CP1D</strain>
    </source>
</reference>
<dbReference type="PANTHER" id="PTHR33361">
    <property type="entry name" value="GLR0591 PROTEIN"/>
    <property type="match status" value="1"/>
</dbReference>
<proteinExistence type="predicted"/>
<gene>
    <name evidence="1" type="ORF">EO081_11000</name>
</gene>
<evidence type="ECO:0000313" key="2">
    <source>
        <dbReference type="Proteomes" id="UP000292347"/>
    </source>
</evidence>